<dbReference type="Pfam" id="PF04294">
    <property type="entry name" value="VanW"/>
    <property type="match status" value="1"/>
</dbReference>
<dbReference type="InterPro" id="IPR022029">
    <property type="entry name" value="YoaR-like_PG-bd"/>
</dbReference>
<dbReference type="PANTHER" id="PTHR35788">
    <property type="entry name" value="EXPORTED PROTEIN-RELATED"/>
    <property type="match status" value="1"/>
</dbReference>
<dbReference type="PANTHER" id="PTHR35788:SF1">
    <property type="entry name" value="EXPORTED PROTEIN"/>
    <property type="match status" value="1"/>
</dbReference>
<gene>
    <name evidence="2" type="ORF">HF519_07140</name>
</gene>
<reference evidence="2 3" key="1">
    <citation type="submission" date="2020-04" db="EMBL/GenBank/DDBJ databases">
        <authorList>
            <person name="Klaysubun C."/>
            <person name="Duangmal K."/>
            <person name="Lipun K."/>
        </authorList>
    </citation>
    <scope>NUCLEOTIDE SEQUENCE [LARGE SCALE GENOMIC DNA]</scope>
    <source>
        <strain evidence="2 3">DSM 45300</strain>
    </source>
</reference>
<dbReference type="EMBL" id="JAAXKZ010000016">
    <property type="protein sequence ID" value="NMH91368.1"/>
    <property type="molecule type" value="Genomic_DNA"/>
</dbReference>
<dbReference type="InterPro" id="IPR052913">
    <property type="entry name" value="Glycopeptide_resist_protein"/>
</dbReference>
<feature type="domain" description="YoaR-like putative peptidoglycan binding" evidence="1">
    <location>
        <begin position="178"/>
        <end position="286"/>
    </location>
</feature>
<name>A0A848DFE2_9PSEU</name>
<dbReference type="Pfam" id="PF12229">
    <property type="entry name" value="PG_binding_4"/>
    <property type="match status" value="1"/>
</dbReference>
<dbReference type="Proteomes" id="UP000586918">
    <property type="component" value="Unassembled WGS sequence"/>
</dbReference>
<sequence>MGSVPRGVSVAGVQIGGLSRGEAEQRLRSAIEPRSTKPVIVMAGEVQSEIDPRAAGLQVDWRATLEQAGSQPLNPITRITSFFTEREVGVVNSADERSVATALEQLAPVVDREPTEGSVKFEGLTPVPVEPEDGQQLDLPAAAQVLERDWASGQPVVLPLISTAPATTMDDVQQAIEQVARPAVAAPVTVNGEGAQATLTPKAIASALSFRADPAASPKLVPEINEESITDALKPQLAATVTPSRDAALDFSSGTPVVTPSQDGRGIDYDATLGDLVRVLSQPSPRQITAVYADQPAEVTTEDINKLGIVGEISSFTTGGFAADSGQNIKRAAEQINGTIVEPGETFSLNAATNPRNAANGYVEAGIISDGHPARGVGGGVSQVATTLYNAAYFAGMVDVAHKEHSFYISRYPVAREATVYNDVIDLKFRNDGPTGVLIQTTWTPSSLTVKMFGTKRYEVTSATGPRTNPTSPNTITIPAGQPCSPSQGAPGFTATDTRTLRNLQTGETRSETRTVKYNPSPIVVCGG</sequence>
<comment type="caution">
    <text evidence="2">The sequence shown here is derived from an EMBL/GenBank/DDBJ whole genome shotgun (WGS) entry which is preliminary data.</text>
</comment>
<accession>A0A848DFE2</accession>
<dbReference type="AlphaFoldDB" id="A0A848DFE2"/>
<organism evidence="2 3">
    <name type="scientific">Pseudonocardia bannensis</name>
    <dbReference type="NCBI Taxonomy" id="630973"/>
    <lineage>
        <taxon>Bacteria</taxon>
        <taxon>Bacillati</taxon>
        <taxon>Actinomycetota</taxon>
        <taxon>Actinomycetes</taxon>
        <taxon>Pseudonocardiales</taxon>
        <taxon>Pseudonocardiaceae</taxon>
        <taxon>Pseudonocardia</taxon>
    </lineage>
</organism>
<proteinExistence type="predicted"/>
<evidence type="ECO:0000313" key="2">
    <source>
        <dbReference type="EMBL" id="NMH91368.1"/>
    </source>
</evidence>
<evidence type="ECO:0000313" key="3">
    <source>
        <dbReference type="Proteomes" id="UP000586918"/>
    </source>
</evidence>
<keyword evidence="3" id="KW-1185">Reference proteome</keyword>
<dbReference type="InterPro" id="IPR007391">
    <property type="entry name" value="Vancomycin_resist_VanW"/>
</dbReference>
<protein>
    <submittedName>
        <fullName evidence="2">Vanomycin resistance protein VanB</fullName>
    </submittedName>
</protein>
<evidence type="ECO:0000259" key="1">
    <source>
        <dbReference type="Pfam" id="PF12229"/>
    </source>
</evidence>